<feature type="chain" id="PRO_5040841970" evidence="2">
    <location>
        <begin position="29"/>
        <end position="107"/>
    </location>
</feature>
<proteinExistence type="predicted"/>
<sequence>MKGRITSTLDLLRGMAALMLLAAGLVQAGPARAQDADRSVLPISGLEGLVPLDPLTLRSMRGGQLTHPSTTAPRTGPSIRLWDEIARPPRPPLPQDGIVTSTSRASK</sequence>
<gene>
    <name evidence="3" type="ORF">GXW74_00835</name>
</gene>
<accession>A0A9X9X5N1</accession>
<dbReference type="EMBL" id="JAAEDL010000001">
    <property type="protein sequence ID" value="MBR0679017.1"/>
    <property type="molecule type" value="Genomic_DNA"/>
</dbReference>
<keyword evidence="4" id="KW-1185">Reference proteome</keyword>
<reference evidence="3" key="2">
    <citation type="journal article" date="2021" name="Syst. Appl. Microbiol.">
        <title>Roseomonas hellenica sp. nov., isolated from roots of wild-growing Alkanna tinctoria.</title>
        <authorList>
            <person name="Rat A."/>
            <person name="Naranjo H.D."/>
            <person name="Lebbe L."/>
            <person name="Cnockaert M."/>
            <person name="Krigas N."/>
            <person name="Grigoriadou K."/>
            <person name="Maloupa E."/>
            <person name="Willems A."/>
        </authorList>
    </citation>
    <scope>NUCLEOTIDE SEQUENCE</scope>
    <source>
        <strain evidence="3">LMG 31228</strain>
    </source>
</reference>
<feature type="signal peptide" evidence="2">
    <location>
        <begin position="1"/>
        <end position="28"/>
    </location>
</feature>
<evidence type="ECO:0000256" key="2">
    <source>
        <dbReference type="SAM" id="SignalP"/>
    </source>
</evidence>
<reference evidence="3" key="1">
    <citation type="submission" date="2020-01" db="EMBL/GenBank/DDBJ databases">
        <authorList>
            <person name="Rat A."/>
        </authorList>
    </citation>
    <scope>NUCLEOTIDE SEQUENCE</scope>
    <source>
        <strain evidence="3">LMG 31228</strain>
    </source>
</reference>
<comment type="caution">
    <text evidence="3">The sequence shown here is derived from an EMBL/GenBank/DDBJ whole genome shotgun (WGS) entry which is preliminary data.</text>
</comment>
<feature type="region of interest" description="Disordered" evidence="1">
    <location>
        <begin position="60"/>
        <end position="107"/>
    </location>
</feature>
<dbReference type="Proteomes" id="UP001138709">
    <property type="component" value="Unassembled WGS sequence"/>
</dbReference>
<organism evidence="3 4">
    <name type="scientific">Neoroseomonas eburnea</name>
    <dbReference type="NCBI Taxonomy" id="1346889"/>
    <lineage>
        <taxon>Bacteria</taxon>
        <taxon>Pseudomonadati</taxon>
        <taxon>Pseudomonadota</taxon>
        <taxon>Alphaproteobacteria</taxon>
        <taxon>Acetobacterales</taxon>
        <taxon>Acetobacteraceae</taxon>
        <taxon>Neoroseomonas</taxon>
    </lineage>
</organism>
<dbReference type="RefSeq" id="WP_211844370.1">
    <property type="nucleotide sequence ID" value="NZ_JAAEDL010000001.1"/>
</dbReference>
<feature type="compositionally biased region" description="Polar residues" evidence="1">
    <location>
        <begin position="98"/>
        <end position="107"/>
    </location>
</feature>
<keyword evidence="2" id="KW-0732">Signal</keyword>
<evidence type="ECO:0000313" key="3">
    <source>
        <dbReference type="EMBL" id="MBR0679017.1"/>
    </source>
</evidence>
<dbReference type="AlphaFoldDB" id="A0A9X9X5N1"/>
<evidence type="ECO:0000256" key="1">
    <source>
        <dbReference type="SAM" id="MobiDB-lite"/>
    </source>
</evidence>
<evidence type="ECO:0000313" key="4">
    <source>
        <dbReference type="Proteomes" id="UP001138709"/>
    </source>
</evidence>
<protein>
    <submittedName>
        <fullName evidence="3">Uncharacterized protein</fullName>
    </submittedName>
</protein>
<name>A0A9X9X5N1_9PROT</name>